<evidence type="ECO:0008006" key="4">
    <source>
        <dbReference type="Google" id="ProtNLM"/>
    </source>
</evidence>
<evidence type="ECO:0000256" key="1">
    <source>
        <dbReference type="SAM" id="MobiDB-lite"/>
    </source>
</evidence>
<dbReference type="OrthoDB" id="9800412at2"/>
<evidence type="ECO:0000313" key="2">
    <source>
        <dbReference type="EMBL" id="QDL93605.1"/>
    </source>
</evidence>
<proteinExistence type="predicted"/>
<name>A0A5B8FYL8_9RHOB</name>
<sequence length="145" mass="16408">MQRALRGLLVEVLTEVAENGLPGDHHFFITFDTAHPGVDISPALMQRYPSEMTIVLQDWFDDLAVAGDRFTVTLNFGDVPERLVIPFDAVRVFVDPSVEFGLRFDHHEGSDDDPDDDPEPTEDDDETEENHAGGDVVRLDRFRRN</sequence>
<dbReference type="SUPFAM" id="SSF101738">
    <property type="entry name" value="SspB-like"/>
    <property type="match status" value="1"/>
</dbReference>
<dbReference type="Gene3D" id="2.30.30.220">
    <property type="entry name" value="SspB-like"/>
    <property type="match status" value="1"/>
</dbReference>
<accession>A0A5B8FYL8</accession>
<dbReference type="KEGG" id="ppru:FDP22_05990"/>
<feature type="compositionally biased region" description="Acidic residues" evidence="1">
    <location>
        <begin position="110"/>
        <end position="128"/>
    </location>
</feature>
<feature type="compositionally biased region" description="Basic and acidic residues" evidence="1">
    <location>
        <begin position="129"/>
        <end position="145"/>
    </location>
</feature>
<keyword evidence="3" id="KW-1185">Reference proteome</keyword>
<organism evidence="2 3">
    <name type="scientific">Paroceanicella profunda</name>
    <dbReference type="NCBI Taxonomy" id="2579971"/>
    <lineage>
        <taxon>Bacteria</taxon>
        <taxon>Pseudomonadati</taxon>
        <taxon>Pseudomonadota</taxon>
        <taxon>Alphaproteobacteria</taxon>
        <taxon>Rhodobacterales</taxon>
        <taxon>Paracoccaceae</taxon>
        <taxon>Paroceanicella</taxon>
    </lineage>
</organism>
<dbReference type="InterPro" id="IPR007481">
    <property type="entry name" value="SspB"/>
</dbReference>
<dbReference type="AlphaFoldDB" id="A0A5B8FYL8"/>
<reference evidence="2 3" key="1">
    <citation type="submission" date="2019-06" db="EMBL/GenBank/DDBJ databases">
        <title>Genome sequence of Rhodobacteraceae bacterium D4M1.</title>
        <authorList>
            <person name="Cao J."/>
        </authorList>
    </citation>
    <scope>NUCLEOTIDE SEQUENCE [LARGE SCALE GENOMIC DNA]</scope>
    <source>
        <strain evidence="2 3">D4M1</strain>
    </source>
</reference>
<gene>
    <name evidence="2" type="ORF">FDP22_05990</name>
</gene>
<dbReference type="Pfam" id="PF04386">
    <property type="entry name" value="SspB"/>
    <property type="match status" value="1"/>
</dbReference>
<dbReference type="EMBL" id="CP040818">
    <property type="protein sequence ID" value="QDL93605.1"/>
    <property type="molecule type" value="Genomic_DNA"/>
</dbReference>
<dbReference type="Proteomes" id="UP000305888">
    <property type="component" value="Chromosome"/>
</dbReference>
<evidence type="ECO:0000313" key="3">
    <source>
        <dbReference type="Proteomes" id="UP000305888"/>
    </source>
</evidence>
<dbReference type="InterPro" id="IPR036760">
    <property type="entry name" value="SspB-like_sf"/>
</dbReference>
<protein>
    <recommendedName>
        <fullName evidence="4">Stringent starvation protein B</fullName>
    </recommendedName>
</protein>
<feature type="region of interest" description="Disordered" evidence="1">
    <location>
        <begin position="104"/>
        <end position="145"/>
    </location>
</feature>